<sequence length="179" mass="19427">MKLLTFAASSSRQSINKHLATYAASLVTNAEIDLLDINDFEMPLYSIDRETESGIPSLAQDFLDRIAQADAIIISFAEHNGSYTAAYKNLFDWASRINPKVYQNKPMVLLATSPGPGGANTVLTTAVTSAPYFAGEVKASLSVPSFYDNFDFDTAKVTNTELNSALTATINNLTENKQS</sequence>
<feature type="domain" description="NADPH-dependent FMN reductase-like" evidence="3">
    <location>
        <begin position="1"/>
        <end position="123"/>
    </location>
</feature>
<name>A0A1Y6MDW7_9GAMM</name>
<comment type="cofactor">
    <cofactor evidence="1">
        <name>FMN</name>
        <dbReference type="ChEBI" id="CHEBI:58210"/>
    </cofactor>
</comment>
<keyword evidence="2" id="KW-0288">FMN</keyword>
<dbReference type="GO" id="GO:0010181">
    <property type="term" value="F:FMN binding"/>
    <property type="evidence" value="ECO:0007669"/>
    <property type="project" value="TreeGrafter"/>
</dbReference>
<dbReference type="AlphaFoldDB" id="A0A1Y6MDW7"/>
<dbReference type="Proteomes" id="UP000195963">
    <property type="component" value="Unassembled WGS sequence"/>
</dbReference>
<reference evidence="5" key="1">
    <citation type="submission" date="2017-06" db="EMBL/GenBank/DDBJ databases">
        <authorList>
            <person name="Rodrigo-Torres L."/>
            <person name="Arahal R.D."/>
            <person name="Lucena T."/>
        </authorList>
    </citation>
    <scope>NUCLEOTIDE SEQUENCE [LARGE SCALE GENOMIC DNA]</scope>
    <source>
        <strain evidence="5">CECT 9190</strain>
    </source>
</reference>
<dbReference type="EMBL" id="FYAK01000002">
    <property type="protein sequence ID" value="SMY33968.1"/>
    <property type="molecule type" value="Genomic_DNA"/>
</dbReference>
<keyword evidence="5" id="KW-1185">Reference proteome</keyword>
<evidence type="ECO:0000313" key="5">
    <source>
        <dbReference type="Proteomes" id="UP000195963"/>
    </source>
</evidence>
<gene>
    <name evidence="4" type="ORF">PMAL9190_01427</name>
</gene>
<evidence type="ECO:0000259" key="3">
    <source>
        <dbReference type="Pfam" id="PF03358"/>
    </source>
</evidence>
<dbReference type="InterPro" id="IPR050712">
    <property type="entry name" value="NAD(P)H-dep_reductase"/>
</dbReference>
<dbReference type="GO" id="GO:0016491">
    <property type="term" value="F:oxidoreductase activity"/>
    <property type="evidence" value="ECO:0007669"/>
    <property type="project" value="InterPro"/>
</dbReference>
<evidence type="ECO:0000256" key="1">
    <source>
        <dbReference type="ARBA" id="ARBA00001917"/>
    </source>
</evidence>
<dbReference type="InterPro" id="IPR029039">
    <property type="entry name" value="Flavoprotein-like_sf"/>
</dbReference>
<evidence type="ECO:0000256" key="2">
    <source>
        <dbReference type="ARBA" id="ARBA00022643"/>
    </source>
</evidence>
<protein>
    <submittedName>
        <fullName evidence="4">NADPH-dependent FMN reductase</fullName>
    </submittedName>
</protein>
<accession>A0A1Y6MDW7</accession>
<dbReference type="RefSeq" id="WP_087844535.1">
    <property type="nucleotide sequence ID" value="NZ_FYAK01000002.1"/>
</dbReference>
<dbReference type="Pfam" id="PF03358">
    <property type="entry name" value="FMN_red"/>
    <property type="match status" value="1"/>
</dbReference>
<proteinExistence type="predicted"/>
<keyword evidence="2" id="KW-0285">Flavoprotein</keyword>
<dbReference type="PANTHER" id="PTHR30543">
    <property type="entry name" value="CHROMATE REDUCTASE"/>
    <property type="match status" value="1"/>
</dbReference>
<dbReference type="PANTHER" id="PTHR30543:SF21">
    <property type="entry name" value="NAD(P)H-DEPENDENT FMN REDUCTASE LOT6"/>
    <property type="match status" value="1"/>
</dbReference>
<dbReference type="InterPro" id="IPR005025">
    <property type="entry name" value="FMN_Rdtase-like_dom"/>
</dbReference>
<organism evidence="4 5">
    <name type="scientific">Photobacterium malacitanum</name>
    <dbReference type="NCBI Taxonomy" id="2204294"/>
    <lineage>
        <taxon>Bacteria</taxon>
        <taxon>Pseudomonadati</taxon>
        <taxon>Pseudomonadota</taxon>
        <taxon>Gammaproteobacteria</taxon>
        <taxon>Vibrionales</taxon>
        <taxon>Vibrionaceae</taxon>
        <taxon>Photobacterium</taxon>
    </lineage>
</organism>
<dbReference type="GO" id="GO:0005829">
    <property type="term" value="C:cytosol"/>
    <property type="evidence" value="ECO:0007669"/>
    <property type="project" value="TreeGrafter"/>
</dbReference>
<dbReference type="Gene3D" id="3.40.50.360">
    <property type="match status" value="1"/>
</dbReference>
<evidence type="ECO:0000313" key="4">
    <source>
        <dbReference type="EMBL" id="SMY33968.1"/>
    </source>
</evidence>
<dbReference type="SUPFAM" id="SSF52218">
    <property type="entry name" value="Flavoproteins"/>
    <property type="match status" value="1"/>
</dbReference>